<evidence type="ECO:0000313" key="6">
    <source>
        <dbReference type="EMBL" id="QAY64713.1"/>
    </source>
</evidence>
<keyword evidence="2 4" id="KW-0238">DNA-binding</keyword>
<dbReference type="SUPFAM" id="SSF48498">
    <property type="entry name" value="Tetracyclin repressor-like, C-terminal domain"/>
    <property type="match status" value="1"/>
</dbReference>
<dbReference type="InterPro" id="IPR009057">
    <property type="entry name" value="Homeodomain-like_sf"/>
</dbReference>
<keyword evidence="1" id="KW-0805">Transcription regulation</keyword>
<reference evidence="6 7" key="1">
    <citation type="submission" date="2019-01" db="EMBL/GenBank/DDBJ databases">
        <title>Genome sequencing of strain 2JSPR-7.</title>
        <authorList>
            <person name="Heo J."/>
            <person name="Kim S.-J."/>
            <person name="Kim J.-S."/>
            <person name="Hong S.-B."/>
            <person name="Kwon S.-W."/>
        </authorList>
    </citation>
    <scope>NUCLEOTIDE SEQUENCE [LARGE SCALE GENOMIC DNA]</scope>
    <source>
        <strain evidence="6 7">2JSPR-7</strain>
    </source>
</reference>
<dbReference type="SUPFAM" id="SSF46689">
    <property type="entry name" value="Homeodomain-like"/>
    <property type="match status" value="1"/>
</dbReference>
<sequence length="187" mass="20425">MPAWLGVQRPQRADARRNFDALLAAAREAFAERGARASLEEVARRAGVGIGTLYRNFPTRDALVEAVYVTEIERLVEAGRDAQERGPWESLAAWLARFVDDLGAQRVLLDGLNRDSCDMRACRRAIHVAGEPLLRTAQAAGVARQDVTIDDVVRLVSGVAGVDYPDPAQRARVVGIAIDGLRARPSR</sequence>
<dbReference type="InterPro" id="IPR049445">
    <property type="entry name" value="TetR_SbtR-like_C"/>
</dbReference>
<dbReference type="GO" id="GO:0000976">
    <property type="term" value="F:transcription cis-regulatory region binding"/>
    <property type="evidence" value="ECO:0007669"/>
    <property type="project" value="TreeGrafter"/>
</dbReference>
<dbReference type="InterPro" id="IPR050109">
    <property type="entry name" value="HTH-type_TetR-like_transc_reg"/>
</dbReference>
<name>A0A4P6ERZ4_9MICO</name>
<dbReference type="OrthoDB" id="3192968at2"/>
<evidence type="ECO:0000313" key="7">
    <source>
        <dbReference type="Proteomes" id="UP000291758"/>
    </source>
</evidence>
<protein>
    <submittedName>
        <fullName evidence="6">TetR/AcrR family transcriptional regulator</fullName>
    </submittedName>
</protein>
<dbReference type="KEGG" id="xyl:ET495_02805"/>
<dbReference type="GO" id="GO:0003700">
    <property type="term" value="F:DNA-binding transcription factor activity"/>
    <property type="evidence" value="ECO:0007669"/>
    <property type="project" value="TreeGrafter"/>
</dbReference>
<dbReference type="Pfam" id="PF00440">
    <property type="entry name" value="TetR_N"/>
    <property type="match status" value="1"/>
</dbReference>
<keyword evidence="7" id="KW-1185">Reference proteome</keyword>
<dbReference type="AlphaFoldDB" id="A0A4P6ERZ4"/>
<organism evidence="6 7">
    <name type="scientific">Xylanimonas allomyrinae</name>
    <dbReference type="NCBI Taxonomy" id="2509459"/>
    <lineage>
        <taxon>Bacteria</taxon>
        <taxon>Bacillati</taxon>
        <taxon>Actinomycetota</taxon>
        <taxon>Actinomycetes</taxon>
        <taxon>Micrococcales</taxon>
        <taxon>Promicromonosporaceae</taxon>
        <taxon>Xylanimonas</taxon>
    </lineage>
</organism>
<dbReference type="Pfam" id="PF21597">
    <property type="entry name" value="TetR_C_43"/>
    <property type="match status" value="1"/>
</dbReference>
<evidence type="ECO:0000259" key="5">
    <source>
        <dbReference type="PROSITE" id="PS50977"/>
    </source>
</evidence>
<dbReference type="InterPro" id="IPR036271">
    <property type="entry name" value="Tet_transcr_reg_TetR-rel_C_sf"/>
</dbReference>
<dbReference type="PANTHER" id="PTHR30055">
    <property type="entry name" value="HTH-TYPE TRANSCRIPTIONAL REGULATOR RUTR"/>
    <property type="match status" value="1"/>
</dbReference>
<accession>A0A4P6ERZ4</accession>
<feature type="domain" description="HTH tetR-type" evidence="5">
    <location>
        <begin position="16"/>
        <end position="75"/>
    </location>
</feature>
<evidence type="ECO:0000256" key="4">
    <source>
        <dbReference type="PROSITE-ProRule" id="PRU00335"/>
    </source>
</evidence>
<dbReference type="Proteomes" id="UP000291758">
    <property type="component" value="Chromosome"/>
</dbReference>
<dbReference type="InterPro" id="IPR001647">
    <property type="entry name" value="HTH_TetR"/>
</dbReference>
<dbReference type="Gene3D" id="1.10.357.10">
    <property type="entry name" value="Tetracycline Repressor, domain 2"/>
    <property type="match status" value="1"/>
</dbReference>
<dbReference type="PRINTS" id="PR00455">
    <property type="entry name" value="HTHTETR"/>
</dbReference>
<keyword evidence="3" id="KW-0804">Transcription</keyword>
<proteinExistence type="predicted"/>
<dbReference type="EMBL" id="CP035495">
    <property type="protein sequence ID" value="QAY64713.1"/>
    <property type="molecule type" value="Genomic_DNA"/>
</dbReference>
<dbReference type="PANTHER" id="PTHR30055:SF234">
    <property type="entry name" value="HTH-TYPE TRANSCRIPTIONAL REGULATOR BETI"/>
    <property type="match status" value="1"/>
</dbReference>
<evidence type="ECO:0000256" key="1">
    <source>
        <dbReference type="ARBA" id="ARBA00023015"/>
    </source>
</evidence>
<gene>
    <name evidence="6" type="ORF">ET495_02805</name>
</gene>
<dbReference type="PROSITE" id="PS50977">
    <property type="entry name" value="HTH_TETR_2"/>
    <property type="match status" value="1"/>
</dbReference>
<evidence type="ECO:0000256" key="2">
    <source>
        <dbReference type="ARBA" id="ARBA00023125"/>
    </source>
</evidence>
<feature type="DNA-binding region" description="H-T-H motif" evidence="4">
    <location>
        <begin position="38"/>
        <end position="57"/>
    </location>
</feature>
<evidence type="ECO:0000256" key="3">
    <source>
        <dbReference type="ARBA" id="ARBA00023163"/>
    </source>
</evidence>